<dbReference type="PROSITE" id="PS51194">
    <property type="entry name" value="HELICASE_CTER"/>
    <property type="match status" value="1"/>
</dbReference>
<feature type="compositionally biased region" description="Low complexity" evidence="9">
    <location>
        <begin position="752"/>
        <end position="780"/>
    </location>
</feature>
<dbReference type="EMBL" id="WTPW01001487">
    <property type="protein sequence ID" value="KAF0432783.1"/>
    <property type="molecule type" value="Genomic_DNA"/>
</dbReference>
<evidence type="ECO:0000256" key="1">
    <source>
        <dbReference type="ARBA" id="ARBA00006517"/>
    </source>
</evidence>
<dbReference type="PANTHER" id="PTHR47959">
    <property type="entry name" value="ATP-DEPENDENT RNA HELICASE RHLE-RELATED"/>
    <property type="match status" value="1"/>
</dbReference>
<gene>
    <name evidence="12" type="ORF">F8M41_005161</name>
</gene>
<name>A0A8H3XB40_GIGMA</name>
<dbReference type="InterPro" id="IPR044742">
    <property type="entry name" value="DEAD/DEAH_RhlB"/>
</dbReference>
<dbReference type="InterPro" id="IPR011545">
    <property type="entry name" value="DEAD/DEAH_box_helicase_dom"/>
</dbReference>
<reference evidence="12 13" key="1">
    <citation type="journal article" date="2019" name="Environ. Microbiol.">
        <title>At the nexus of three kingdoms: the genome of the mycorrhizal fungus Gigaspora margarita provides insights into plant, endobacterial and fungal interactions.</title>
        <authorList>
            <person name="Venice F."/>
            <person name="Ghignone S."/>
            <person name="Salvioli di Fossalunga A."/>
            <person name="Amselem J."/>
            <person name="Novero M."/>
            <person name="Xianan X."/>
            <person name="Sedzielewska Toro K."/>
            <person name="Morin E."/>
            <person name="Lipzen A."/>
            <person name="Grigoriev I.V."/>
            <person name="Henrissat B."/>
            <person name="Martin F.M."/>
            <person name="Bonfante P."/>
        </authorList>
    </citation>
    <scope>NUCLEOTIDE SEQUENCE [LARGE SCALE GENOMIC DNA]</scope>
    <source>
        <strain evidence="12 13">BEG34</strain>
    </source>
</reference>
<dbReference type="EC" id="3.6.4.13" evidence="2"/>
<dbReference type="AlphaFoldDB" id="A0A8H3XB40"/>
<proteinExistence type="inferred from homology"/>
<feature type="region of interest" description="Disordered" evidence="9">
    <location>
        <begin position="36"/>
        <end position="120"/>
    </location>
</feature>
<evidence type="ECO:0000256" key="4">
    <source>
        <dbReference type="ARBA" id="ARBA00022801"/>
    </source>
</evidence>
<comment type="catalytic activity">
    <reaction evidence="8">
        <text>ATP + H2O = ADP + phosphate + H(+)</text>
        <dbReference type="Rhea" id="RHEA:13065"/>
        <dbReference type="ChEBI" id="CHEBI:15377"/>
        <dbReference type="ChEBI" id="CHEBI:15378"/>
        <dbReference type="ChEBI" id="CHEBI:30616"/>
        <dbReference type="ChEBI" id="CHEBI:43474"/>
        <dbReference type="ChEBI" id="CHEBI:456216"/>
        <dbReference type="EC" id="3.6.4.13"/>
    </reaction>
</comment>
<dbReference type="SUPFAM" id="SSF52540">
    <property type="entry name" value="P-loop containing nucleoside triphosphate hydrolases"/>
    <property type="match status" value="1"/>
</dbReference>
<protein>
    <recommendedName>
        <fullName evidence="2">RNA helicase</fullName>
        <ecNumber evidence="2">3.6.4.13</ecNumber>
    </recommendedName>
</protein>
<dbReference type="GO" id="GO:0003724">
    <property type="term" value="F:RNA helicase activity"/>
    <property type="evidence" value="ECO:0007669"/>
    <property type="project" value="UniProtKB-EC"/>
</dbReference>
<comment type="caution">
    <text evidence="12">The sequence shown here is derived from an EMBL/GenBank/DDBJ whole genome shotgun (WGS) entry which is preliminary data.</text>
</comment>
<evidence type="ECO:0000256" key="2">
    <source>
        <dbReference type="ARBA" id="ARBA00012552"/>
    </source>
</evidence>
<dbReference type="CDD" id="cd12937">
    <property type="entry name" value="GUCT_RH7_like"/>
    <property type="match status" value="1"/>
</dbReference>
<dbReference type="GO" id="GO:0005524">
    <property type="term" value="F:ATP binding"/>
    <property type="evidence" value="ECO:0007669"/>
    <property type="project" value="UniProtKB-KW"/>
</dbReference>
<organism evidence="12 13">
    <name type="scientific">Gigaspora margarita</name>
    <dbReference type="NCBI Taxonomy" id="4874"/>
    <lineage>
        <taxon>Eukaryota</taxon>
        <taxon>Fungi</taxon>
        <taxon>Fungi incertae sedis</taxon>
        <taxon>Mucoromycota</taxon>
        <taxon>Glomeromycotina</taxon>
        <taxon>Glomeromycetes</taxon>
        <taxon>Diversisporales</taxon>
        <taxon>Gigasporaceae</taxon>
        <taxon>Gigaspora</taxon>
    </lineage>
</organism>
<keyword evidence="4" id="KW-0378">Hydrolase</keyword>
<feature type="domain" description="Helicase C-terminal" evidence="11">
    <location>
        <begin position="419"/>
        <end position="565"/>
    </location>
</feature>
<keyword evidence="6" id="KW-0067">ATP-binding</keyword>
<dbReference type="Pfam" id="PF08152">
    <property type="entry name" value="GUCT"/>
    <property type="match status" value="1"/>
</dbReference>
<comment type="similarity">
    <text evidence="1">Belongs to the DEAD box helicase family. DDX21/DDX50 subfamily.</text>
</comment>
<feature type="compositionally biased region" description="Basic residues" evidence="9">
    <location>
        <begin position="47"/>
        <end position="56"/>
    </location>
</feature>
<keyword evidence="3" id="KW-0547">Nucleotide-binding</keyword>
<dbReference type="Gene3D" id="3.30.70.2280">
    <property type="match status" value="1"/>
</dbReference>
<dbReference type="InterPro" id="IPR001650">
    <property type="entry name" value="Helicase_C-like"/>
</dbReference>
<dbReference type="PANTHER" id="PTHR47959:SF1">
    <property type="entry name" value="ATP-DEPENDENT RNA HELICASE DBPA"/>
    <property type="match status" value="1"/>
</dbReference>
<dbReference type="OrthoDB" id="4255at2759"/>
<evidence type="ECO:0000256" key="9">
    <source>
        <dbReference type="SAM" id="MobiDB-lite"/>
    </source>
</evidence>
<dbReference type="InterPro" id="IPR012562">
    <property type="entry name" value="GUCT"/>
</dbReference>
<evidence type="ECO:0000256" key="6">
    <source>
        <dbReference type="ARBA" id="ARBA00022840"/>
    </source>
</evidence>
<dbReference type="InterPro" id="IPR027417">
    <property type="entry name" value="P-loop_NTPase"/>
</dbReference>
<dbReference type="GO" id="GO:0016787">
    <property type="term" value="F:hydrolase activity"/>
    <property type="evidence" value="ECO:0007669"/>
    <property type="project" value="UniProtKB-KW"/>
</dbReference>
<dbReference type="GO" id="GO:0005829">
    <property type="term" value="C:cytosol"/>
    <property type="evidence" value="ECO:0007669"/>
    <property type="project" value="TreeGrafter"/>
</dbReference>
<dbReference type="InterPro" id="IPR014001">
    <property type="entry name" value="Helicase_ATP-bd"/>
</dbReference>
<dbReference type="CDD" id="cd18787">
    <property type="entry name" value="SF2_C_DEAD"/>
    <property type="match status" value="1"/>
</dbReference>
<feature type="compositionally biased region" description="Basic and acidic residues" evidence="9">
    <location>
        <begin position="76"/>
        <end position="98"/>
    </location>
</feature>
<evidence type="ECO:0000256" key="7">
    <source>
        <dbReference type="ARBA" id="ARBA00022884"/>
    </source>
</evidence>
<dbReference type="SUPFAM" id="SSF54928">
    <property type="entry name" value="RNA-binding domain, RBD"/>
    <property type="match status" value="1"/>
</dbReference>
<keyword evidence="5" id="KW-0347">Helicase</keyword>
<evidence type="ECO:0000259" key="10">
    <source>
        <dbReference type="PROSITE" id="PS51192"/>
    </source>
</evidence>
<dbReference type="Pfam" id="PF00270">
    <property type="entry name" value="DEAD"/>
    <property type="match status" value="1"/>
</dbReference>
<evidence type="ECO:0000313" key="12">
    <source>
        <dbReference type="EMBL" id="KAF0432783.1"/>
    </source>
</evidence>
<feature type="domain" description="Helicase ATP-binding" evidence="10">
    <location>
        <begin position="202"/>
        <end position="390"/>
    </location>
</feature>
<dbReference type="InterPro" id="IPR059027">
    <property type="entry name" value="DD_DDX21-DDX50"/>
</dbReference>
<dbReference type="Pfam" id="PF00271">
    <property type="entry name" value="Helicase_C"/>
    <property type="match status" value="1"/>
</dbReference>
<evidence type="ECO:0000313" key="13">
    <source>
        <dbReference type="Proteomes" id="UP000439903"/>
    </source>
</evidence>
<evidence type="ECO:0000256" key="5">
    <source>
        <dbReference type="ARBA" id="ARBA00022806"/>
    </source>
</evidence>
<dbReference type="Gene3D" id="3.40.50.300">
    <property type="entry name" value="P-loop containing nucleotide triphosphate hydrolases"/>
    <property type="match status" value="2"/>
</dbReference>
<dbReference type="CDD" id="cd00268">
    <property type="entry name" value="DEADc"/>
    <property type="match status" value="1"/>
</dbReference>
<feature type="region of interest" description="Disordered" evidence="9">
    <location>
        <begin position="752"/>
        <end position="787"/>
    </location>
</feature>
<dbReference type="InterPro" id="IPR050079">
    <property type="entry name" value="DEAD_box_RNA_helicase"/>
</dbReference>
<dbReference type="InterPro" id="IPR035979">
    <property type="entry name" value="RBD_domain_sf"/>
</dbReference>
<accession>A0A8H3XB40</accession>
<dbReference type="SMART" id="SM00490">
    <property type="entry name" value="HELICc"/>
    <property type="match status" value="1"/>
</dbReference>
<keyword evidence="13" id="KW-1185">Reference proteome</keyword>
<dbReference type="Pfam" id="PF26142">
    <property type="entry name" value="DD_DDX21-DDX50"/>
    <property type="match status" value="1"/>
</dbReference>
<dbReference type="GO" id="GO:0003723">
    <property type="term" value="F:RNA binding"/>
    <property type="evidence" value="ECO:0007669"/>
    <property type="project" value="UniProtKB-KW"/>
</dbReference>
<evidence type="ECO:0000256" key="8">
    <source>
        <dbReference type="ARBA" id="ARBA00047984"/>
    </source>
</evidence>
<keyword evidence="7" id="KW-0694">RNA-binding</keyword>
<dbReference type="SMART" id="SM00487">
    <property type="entry name" value="DEXDc"/>
    <property type="match status" value="1"/>
</dbReference>
<evidence type="ECO:0000259" key="11">
    <source>
        <dbReference type="PROSITE" id="PS51194"/>
    </source>
</evidence>
<dbReference type="Proteomes" id="UP000439903">
    <property type="component" value="Unassembled WGS sequence"/>
</dbReference>
<dbReference type="PROSITE" id="PS51192">
    <property type="entry name" value="HELICASE_ATP_BIND_1"/>
    <property type="match status" value="1"/>
</dbReference>
<sequence length="787" mass="87682">MVLINRLSSKKKKIFFKYSLKMLFTTNTENTANINKTSKKDLLSKNGKSKSNKKKSKEIATSEENGNPPELTLKNSKPEIAEKSSKSKKIKDKDEKSSRSKSKRKDYEGKQNDENEDNTLITKLPKTKKQKVENDALKPGIDNNIITNDTATTSQFIGIETETIEEIPDNLKFSSYRITQTTADSLKKRGIESLFPIQAATFDIIYDGKDILARAKTGTGKTLAFALPITEVLLKSYENGSLKNGHRGRAPKVIIMTPTRDLAKQVSSEFESIAPNLKILCIYGGVAYDSQTQGLRNGIDVLIGTPGRILDHIDRGNLKLGDLKFICLDEADQMLDIGFAEAMETVLQHVKHHKESQNKGIDYQTLLFSATVPDWVKNTVKKYLRADYVNVDLTRDTNTKTNENIRHIAIRSAWSSRKDIIGDVVTCYAGSGSCVIFCNTKNDANELVLNDKLKQDARVLHGDIVQTQREITMRDFRNGKFKCIICTDVLARGIDIPQVDLVINCEPPKDIDSYVHRAGRTARAGRQGIALTFFKAQEENRIWNIQRCIGVSFQIVGPPQPQDIISATANDVVKTLESVESNVLPYFNSTAKELIESRGAIGALSAALAYISGYSGGIKKRSLMSADEGFTTLLFRFSYPIRHTSYARSILKKHFPDLPEDAVKRFSMTKDMQGVVCDISTRYLETGEDECLVLAGKQWYDTATTTLEVAKELPELLQINKVFDRNDGGYSNGYGNGYGNGHGNGYGNNGYRNGYGNKNNNNKWKSSNRNGNGKSNGYNRFRGNGGM</sequence>
<evidence type="ECO:0000256" key="3">
    <source>
        <dbReference type="ARBA" id="ARBA00022741"/>
    </source>
</evidence>